<dbReference type="InterPro" id="IPR043504">
    <property type="entry name" value="Peptidase_S1_PA_chymotrypsin"/>
</dbReference>
<sequence length="151" mass="15685">MTSSLLLPSFKQILQVLLSPAVCGKAALNTKAESRIVGGQAAAAGAWPWQVRLHIPVSGGAALCGGSLINSQWILSAAHCFSSLQEVSVPIVSNSQCSSSYSLTSNMMCAGLTQGGKDSCQVSPAHQHDPQIHSEGPSATLKRSLTVQKTL</sequence>
<evidence type="ECO:0000256" key="1">
    <source>
        <dbReference type="ARBA" id="ARBA00023157"/>
    </source>
</evidence>
<dbReference type="Gene3D" id="2.40.10.10">
    <property type="entry name" value="Trypsin-like serine proteases"/>
    <property type="match status" value="2"/>
</dbReference>
<evidence type="ECO:0000259" key="2">
    <source>
        <dbReference type="PROSITE" id="PS50240"/>
    </source>
</evidence>
<dbReference type="InterPro" id="IPR018114">
    <property type="entry name" value="TRYPSIN_HIS"/>
</dbReference>
<accession>A0A3P9LG86</accession>
<reference key="1">
    <citation type="journal article" date="2007" name="Nature">
        <title>The medaka draft genome and insights into vertebrate genome evolution.</title>
        <authorList>
            <person name="Kasahara M."/>
            <person name="Naruse K."/>
            <person name="Sasaki S."/>
            <person name="Nakatani Y."/>
            <person name="Qu W."/>
            <person name="Ahsan B."/>
            <person name="Yamada T."/>
            <person name="Nagayasu Y."/>
            <person name="Doi K."/>
            <person name="Kasai Y."/>
            <person name="Jindo T."/>
            <person name="Kobayashi D."/>
            <person name="Shimada A."/>
            <person name="Toyoda A."/>
            <person name="Kuroki Y."/>
            <person name="Fujiyama A."/>
            <person name="Sasaki T."/>
            <person name="Shimizu A."/>
            <person name="Asakawa S."/>
            <person name="Shimizu N."/>
            <person name="Hashimoto S."/>
            <person name="Yang J."/>
            <person name="Lee Y."/>
            <person name="Matsushima K."/>
            <person name="Sugano S."/>
            <person name="Sakaizumi M."/>
            <person name="Narita T."/>
            <person name="Ohishi K."/>
            <person name="Haga S."/>
            <person name="Ohta F."/>
            <person name="Nomoto H."/>
            <person name="Nogata K."/>
            <person name="Morishita T."/>
            <person name="Endo T."/>
            <person name="Shin-I T."/>
            <person name="Takeda H."/>
            <person name="Morishita S."/>
            <person name="Kohara Y."/>
        </authorList>
    </citation>
    <scope>NUCLEOTIDE SEQUENCE [LARGE SCALE GENOMIC DNA]</scope>
    <source>
        <strain>Hd-rR</strain>
    </source>
</reference>
<dbReference type="SUPFAM" id="SSF50494">
    <property type="entry name" value="Trypsin-like serine proteases"/>
    <property type="match status" value="1"/>
</dbReference>
<dbReference type="SMART" id="SM00020">
    <property type="entry name" value="Tryp_SPc"/>
    <property type="match status" value="1"/>
</dbReference>
<dbReference type="Pfam" id="PF00089">
    <property type="entry name" value="Trypsin"/>
    <property type="match status" value="1"/>
</dbReference>
<keyword evidence="1" id="KW-1015">Disulfide bond</keyword>
<dbReference type="PROSITE" id="PS50240">
    <property type="entry name" value="TRYPSIN_DOM"/>
    <property type="match status" value="1"/>
</dbReference>
<reference evidence="3" key="4">
    <citation type="submission" date="2025-09" db="UniProtKB">
        <authorList>
            <consortium name="Ensembl"/>
        </authorList>
    </citation>
    <scope>IDENTIFICATION</scope>
    <source>
        <strain evidence="3">HNI</strain>
    </source>
</reference>
<reference evidence="3" key="3">
    <citation type="submission" date="2025-08" db="UniProtKB">
        <authorList>
            <consortium name="Ensembl"/>
        </authorList>
    </citation>
    <scope>IDENTIFICATION</scope>
    <source>
        <strain evidence="3">HNI</strain>
    </source>
</reference>
<evidence type="ECO:0000313" key="3">
    <source>
        <dbReference type="Ensembl" id="ENSORLP00020019726.1"/>
    </source>
</evidence>
<name>A0A3P9LG86_ORYLA</name>
<dbReference type="PANTHER" id="PTHR24252:SF8">
    <property type="entry name" value="ACROSIN"/>
    <property type="match status" value="1"/>
</dbReference>
<dbReference type="InterPro" id="IPR001254">
    <property type="entry name" value="Trypsin_dom"/>
</dbReference>
<dbReference type="GO" id="GO:0006508">
    <property type="term" value="P:proteolysis"/>
    <property type="evidence" value="ECO:0007669"/>
    <property type="project" value="InterPro"/>
</dbReference>
<dbReference type="AlphaFoldDB" id="A0A3P9LG86"/>
<dbReference type="Ensembl" id="ENSORLT00020035295.1">
    <property type="protein sequence ID" value="ENSORLP00020019726.1"/>
    <property type="gene ID" value="ENSORLG00020020732.1"/>
</dbReference>
<organism evidence="3 4">
    <name type="scientific">Oryzias latipes</name>
    <name type="common">Japanese rice fish</name>
    <name type="synonym">Japanese killifish</name>
    <dbReference type="NCBI Taxonomy" id="8090"/>
    <lineage>
        <taxon>Eukaryota</taxon>
        <taxon>Metazoa</taxon>
        <taxon>Chordata</taxon>
        <taxon>Craniata</taxon>
        <taxon>Vertebrata</taxon>
        <taxon>Euteleostomi</taxon>
        <taxon>Actinopterygii</taxon>
        <taxon>Neopterygii</taxon>
        <taxon>Teleostei</taxon>
        <taxon>Neoteleostei</taxon>
        <taxon>Acanthomorphata</taxon>
        <taxon>Ovalentaria</taxon>
        <taxon>Atherinomorphae</taxon>
        <taxon>Beloniformes</taxon>
        <taxon>Adrianichthyidae</taxon>
        <taxon>Oryziinae</taxon>
        <taxon>Oryzias</taxon>
    </lineage>
</organism>
<evidence type="ECO:0000313" key="4">
    <source>
        <dbReference type="Proteomes" id="UP000265180"/>
    </source>
</evidence>
<feature type="domain" description="Peptidase S1" evidence="2">
    <location>
        <begin position="36"/>
        <end position="89"/>
    </location>
</feature>
<dbReference type="PROSITE" id="PS00134">
    <property type="entry name" value="TRYPSIN_HIS"/>
    <property type="match status" value="1"/>
</dbReference>
<proteinExistence type="predicted"/>
<dbReference type="PANTHER" id="PTHR24252">
    <property type="entry name" value="ACROSIN-RELATED"/>
    <property type="match status" value="1"/>
</dbReference>
<reference evidence="3 4" key="2">
    <citation type="submission" date="2017-04" db="EMBL/GenBank/DDBJ databases">
        <title>CpG methylation of centromeres and impact of large insertions on vertebrate speciation.</title>
        <authorList>
            <person name="Ichikawa K."/>
            <person name="Yoshimura J."/>
            <person name="Morishita S."/>
        </authorList>
    </citation>
    <scope>NUCLEOTIDE SEQUENCE</scope>
    <source>
        <strain evidence="3 4">HNI</strain>
    </source>
</reference>
<dbReference type="InterPro" id="IPR009003">
    <property type="entry name" value="Peptidase_S1_PA"/>
</dbReference>
<protein>
    <recommendedName>
        <fullName evidence="2">Peptidase S1 domain-containing protein</fullName>
    </recommendedName>
</protein>
<dbReference type="GO" id="GO:0004252">
    <property type="term" value="F:serine-type endopeptidase activity"/>
    <property type="evidence" value="ECO:0007669"/>
    <property type="project" value="InterPro"/>
</dbReference>
<dbReference type="Proteomes" id="UP000265180">
    <property type="component" value="Chromosome 8"/>
</dbReference>